<dbReference type="Pfam" id="PF00860">
    <property type="entry name" value="Xan_ur_permease"/>
    <property type="match status" value="1"/>
</dbReference>
<evidence type="ECO:0000256" key="6">
    <source>
        <dbReference type="ARBA" id="ARBA00023136"/>
    </source>
</evidence>
<feature type="transmembrane region" description="Helical" evidence="7">
    <location>
        <begin position="401"/>
        <end position="420"/>
    </location>
</feature>
<evidence type="ECO:0000256" key="1">
    <source>
        <dbReference type="ARBA" id="ARBA00004141"/>
    </source>
</evidence>
<feature type="transmembrane region" description="Helical" evidence="7">
    <location>
        <begin position="187"/>
        <end position="211"/>
    </location>
</feature>
<proteinExistence type="inferred from homology"/>
<feature type="transmembrane region" description="Helical" evidence="7">
    <location>
        <begin position="22"/>
        <end position="42"/>
    </location>
</feature>
<evidence type="ECO:0000256" key="3">
    <source>
        <dbReference type="ARBA" id="ARBA00022448"/>
    </source>
</evidence>
<evidence type="ECO:0000256" key="4">
    <source>
        <dbReference type="ARBA" id="ARBA00022692"/>
    </source>
</evidence>
<dbReference type="PANTHER" id="PTHR42810">
    <property type="entry name" value="PURINE PERMEASE C1399.01C-RELATED"/>
    <property type="match status" value="1"/>
</dbReference>
<keyword evidence="6 7" id="KW-0472">Membrane</keyword>
<keyword evidence="3" id="KW-0813">Transport</keyword>
<dbReference type="GO" id="GO:0042907">
    <property type="term" value="F:xanthine transmembrane transporter activity"/>
    <property type="evidence" value="ECO:0007669"/>
    <property type="project" value="TreeGrafter"/>
</dbReference>
<name>A0A174I1W8_9CLOT</name>
<dbReference type="OrthoDB" id="9779092at2"/>
<evidence type="ECO:0000313" key="8">
    <source>
        <dbReference type="EMBL" id="CUO79045.1"/>
    </source>
</evidence>
<accession>A0A174I1W8</accession>
<feature type="transmembrane region" description="Helical" evidence="7">
    <location>
        <begin position="127"/>
        <end position="148"/>
    </location>
</feature>
<feature type="transmembrane region" description="Helical" evidence="7">
    <location>
        <begin position="370"/>
        <end position="389"/>
    </location>
</feature>
<evidence type="ECO:0000256" key="7">
    <source>
        <dbReference type="SAM" id="Phobius"/>
    </source>
</evidence>
<keyword evidence="4 7" id="KW-0812">Transmembrane</keyword>
<dbReference type="STRING" id="84024.ERS852471_02595"/>
<protein>
    <submittedName>
        <fullName evidence="8">Uracil permease</fullName>
    </submittedName>
</protein>
<evidence type="ECO:0000256" key="5">
    <source>
        <dbReference type="ARBA" id="ARBA00022989"/>
    </source>
</evidence>
<evidence type="ECO:0000256" key="2">
    <source>
        <dbReference type="ARBA" id="ARBA00008821"/>
    </source>
</evidence>
<dbReference type="PANTHER" id="PTHR42810:SF2">
    <property type="entry name" value="PURINE PERMEASE C1399.01C-RELATED"/>
    <property type="match status" value="1"/>
</dbReference>
<feature type="transmembrane region" description="Helical" evidence="7">
    <location>
        <begin position="71"/>
        <end position="90"/>
    </location>
</feature>
<reference evidence="8 9" key="1">
    <citation type="submission" date="2015-09" db="EMBL/GenBank/DDBJ databases">
        <authorList>
            <consortium name="Pathogen Informatics"/>
        </authorList>
    </citation>
    <scope>NUCLEOTIDE SEQUENCE [LARGE SCALE GENOMIC DNA]</scope>
    <source>
        <strain evidence="8 9">2789STDY5834855</strain>
    </source>
</reference>
<dbReference type="InterPro" id="IPR006043">
    <property type="entry name" value="NCS2"/>
</dbReference>
<feature type="transmembrane region" description="Helical" evidence="7">
    <location>
        <begin position="340"/>
        <end position="358"/>
    </location>
</feature>
<gene>
    <name evidence="8" type="primary">uraA</name>
    <name evidence="8" type="ORF">ERS852470_03375</name>
</gene>
<dbReference type="Proteomes" id="UP000095558">
    <property type="component" value="Unassembled WGS sequence"/>
</dbReference>
<feature type="transmembrane region" description="Helical" evidence="7">
    <location>
        <begin position="313"/>
        <end position="334"/>
    </location>
</feature>
<evidence type="ECO:0000313" key="9">
    <source>
        <dbReference type="Proteomes" id="UP000095558"/>
    </source>
</evidence>
<dbReference type="NCBIfam" id="NF037981">
    <property type="entry name" value="NCS2_1"/>
    <property type="match status" value="1"/>
</dbReference>
<organism evidence="8 9">
    <name type="scientific">Clostridium disporicum</name>
    <dbReference type="NCBI Taxonomy" id="84024"/>
    <lineage>
        <taxon>Bacteria</taxon>
        <taxon>Bacillati</taxon>
        <taxon>Bacillota</taxon>
        <taxon>Clostridia</taxon>
        <taxon>Eubacteriales</taxon>
        <taxon>Clostridiaceae</taxon>
        <taxon>Clostridium</taxon>
    </lineage>
</organism>
<dbReference type="EMBL" id="CYZV01000053">
    <property type="protein sequence ID" value="CUO79045.1"/>
    <property type="molecule type" value="Genomic_DNA"/>
</dbReference>
<feature type="transmembrane region" description="Helical" evidence="7">
    <location>
        <begin position="163"/>
        <end position="180"/>
    </location>
</feature>
<feature type="transmembrane region" description="Helical" evidence="7">
    <location>
        <begin position="231"/>
        <end position="248"/>
    </location>
</feature>
<dbReference type="RefSeq" id="WP_055277874.1">
    <property type="nucleotide sequence ID" value="NZ_CYYT01000024.1"/>
</dbReference>
<dbReference type="NCBIfam" id="TIGR00801">
    <property type="entry name" value="ncs2"/>
    <property type="match status" value="1"/>
</dbReference>
<sequence length="428" mass="44849">MAQYTGELLKEKRSVKDGVMKVILAMQHLIAMFGATVLVPILTGLDPSVALFSAGIGTLIFHLCTKGKVPVFLGSSFAFIPVIVAVSEKYNGDLRYAQGGIIVVGLIYVAVSFLIKKIGLKNIKKVLPAQVVGPMIIVIGLNLIPTALDMTGIMSIASGGNDAVVSVIIACITLGIALLIKKFSKGFLSQVSILIAVVVGYVISLMLGLVSTAEIQSASLVAVPSFTLPKFDIGAIAIIAPVVLAVVMEHVGDITTNGEVVGKNFIEDPGLNRTLLGDGLATLAAGFLGGPANTTYGENTGVLAITKNYNPAILRLTAIFAILLSFVAKFGAAIRTIPQPVMGGISLMLFSMIAIVGVKTIKREKVEFNICNIIVMVAILIIGLSGNFLEKAIGIQITETVSISGLSFAAIIGVLLNVIFTKLKKENN</sequence>
<dbReference type="GO" id="GO:0005886">
    <property type="term" value="C:plasma membrane"/>
    <property type="evidence" value="ECO:0007669"/>
    <property type="project" value="UniProtKB-ARBA"/>
</dbReference>
<dbReference type="PROSITE" id="PS01116">
    <property type="entry name" value="XANTH_URACIL_PERMASE"/>
    <property type="match status" value="1"/>
</dbReference>
<feature type="transmembrane region" description="Helical" evidence="7">
    <location>
        <begin position="48"/>
        <end position="64"/>
    </location>
</feature>
<dbReference type="AlphaFoldDB" id="A0A174I1W8"/>
<feature type="transmembrane region" description="Helical" evidence="7">
    <location>
        <begin position="96"/>
        <end position="115"/>
    </location>
</feature>
<dbReference type="InterPro" id="IPR006042">
    <property type="entry name" value="Xan_ur_permease"/>
</dbReference>
<comment type="similarity">
    <text evidence="2">Belongs to the nucleobase:cation symporter-2 (NCS2) (TC 2.A.40) family.</text>
</comment>
<keyword evidence="5 7" id="KW-1133">Transmembrane helix</keyword>
<comment type="subcellular location">
    <subcellularLocation>
        <location evidence="1">Membrane</location>
        <topology evidence="1">Multi-pass membrane protein</topology>
    </subcellularLocation>
</comment>